<dbReference type="Proteomes" id="UP000195918">
    <property type="component" value="Unassembled WGS sequence"/>
</dbReference>
<organism evidence="4 5">
    <name type="scientific">Vagococcus fluvialis bH819</name>
    <dbReference type="NCBI Taxonomy" id="1255619"/>
    <lineage>
        <taxon>Bacteria</taxon>
        <taxon>Bacillati</taxon>
        <taxon>Bacillota</taxon>
        <taxon>Bacilli</taxon>
        <taxon>Lactobacillales</taxon>
        <taxon>Enterococcaceae</taxon>
        <taxon>Vagococcus</taxon>
    </lineage>
</organism>
<gene>
    <name evidence="4" type="ORF">FM121_01745</name>
</gene>
<protein>
    <submittedName>
        <fullName evidence="4">MutT/nudix family protein</fullName>
    </submittedName>
</protein>
<dbReference type="GO" id="GO:0016787">
    <property type="term" value="F:hydrolase activity"/>
    <property type="evidence" value="ECO:0007669"/>
    <property type="project" value="UniProtKB-KW"/>
</dbReference>
<dbReference type="EMBL" id="FWFD01000003">
    <property type="protein sequence ID" value="SLM84787.1"/>
    <property type="molecule type" value="Genomic_DNA"/>
</dbReference>
<dbReference type="SUPFAM" id="SSF55811">
    <property type="entry name" value="Nudix"/>
    <property type="match status" value="1"/>
</dbReference>
<evidence type="ECO:0000259" key="3">
    <source>
        <dbReference type="PROSITE" id="PS51462"/>
    </source>
</evidence>
<dbReference type="PROSITE" id="PS51462">
    <property type="entry name" value="NUDIX"/>
    <property type="match status" value="1"/>
</dbReference>
<name>A0A1X6WKK5_9ENTE</name>
<reference evidence="5" key="1">
    <citation type="submission" date="2017-02" db="EMBL/GenBank/DDBJ databases">
        <authorList>
            <person name="Dridi B."/>
        </authorList>
    </citation>
    <scope>NUCLEOTIDE SEQUENCE [LARGE SCALE GENOMIC DNA]</scope>
    <source>
        <strain evidence="5">bH819</strain>
    </source>
</reference>
<keyword evidence="5" id="KW-1185">Reference proteome</keyword>
<dbReference type="PANTHER" id="PTHR43046">
    <property type="entry name" value="GDP-MANNOSE MANNOSYL HYDROLASE"/>
    <property type="match status" value="1"/>
</dbReference>
<dbReference type="CDD" id="cd04688">
    <property type="entry name" value="NUDIX_Hydrolase"/>
    <property type="match status" value="1"/>
</dbReference>
<dbReference type="InterPro" id="IPR020084">
    <property type="entry name" value="NUDIX_hydrolase_CS"/>
</dbReference>
<dbReference type="Gene3D" id="3.90.79.10">
    <property type="entry name" value="Nucleoside Triphosphate Pyrophosphohydrolase"/>
    <property type="match status" value="1"/>
</dbReference>
<proteinExistence type="predicted"/>
<accession>A0A1X6WKK5</accession>
<dbReference type="PROSITE" id="PS00893">
    <property type="entry name" value="NUDIX_BOX"/>
    <property type="match status" value="1"/>
</dbReference>
<evidence type="ECO:0000313" key="5">
    <source>
        <dbReference type="Proteomes" id="UP000195918"/>
    </source>
</evidence>
<evidence type="ECO:0000256" key="1">
    <source>
        <dbReference type="ARBA" id="ARBA00001946"/>
    </source>
</evidence>
<evidence type="ECO:0000256" key="2">
    <source>
        <dbReference type="ARBA" id="ARBA00022801"/>
    </source>
</evidence>
<dbReference type="InterPro" id="IPR015797">
    <property type="entry name" value="NUDIX_hydrolase-like_dom_sf"/>
</dbReference>
<dbReference type="RefSeq" id="WP_086950432.1">
    <property type="nucleotide sequence ID" value="NZ_FWFD01000003.1"/>
</dbReference>
<dbReference type="InterPro" id="IPR000086">
    <property type="entry name" value="NUDIX_hydrolase_dom"/>
</dbReference>
<keyword evidence="2" id="KW-0378">Hydrolase</keyword>
<dbReference type="OrthoDB" id="9008185at2"/>
<feature type="domain" description="Nudix hydrolase" evidence="3">
    <location>
        <begin position="11"/>
        <end position="140"/>
    </location>
</feature>
<dbReference type="PANTHER" id="PTHR43046:SF14">
    <property type="entry name" value="MUTT_NUDIX FAMILY PROTEIN"/>
    <property type="match status" value="1"/>
</dbReference>
<evidence type="ECO:0000313" key="4">
    <source>
        <dbReference type="EMBL" id="SLM84787.1"/>
    </source>
</evidence>
<comment type="cofactor">
    <cofactor evidence="1">
        <name>Mg(2+)</name>
        <dbReference type="ChEBI" id="CHEBI:18420"/>
    </cofactor>
</comment>
<dbReference type="AlphaFoldDB" id="A0A1X6WKK5"/>
<sequence>MDARTMIGDTKFDVRVSGILEIDGKVLVTNESDGVKTLPGGAIKTKETTGDAIIREFYEETHLKITVNRLVACIENLFYYGDLPYQQLNFIYEVSLADENQSEIEWHDTVTTEWLIKDSINNQLTPIVLNELIVSERQVFQQIVNQEEK</sequence>
<dbReference type="Pfam" id="PF00293">
    <property type="entry name" value="NUDIX"/>
    <property type="match status" value="1"/>
</dbReference>